<sequence length="119" mass="13458">MGMNKLATKQKLIDGRPTTTTTHQPSQFAVLSADHSAIGDPDMNSLKPNVSRPSYPHVDEFVEKPLYAVGKTQAYLLSLVAPTREIILVKPYNQVVEERLYADIRRSSRREQRSGFCRQ</sequence>
<accession>A0A016UMK1</accession>
<proteinExistence type="predicted"/>
<evidence type="ECO:0000313" key="2">
    <source>
        <dbReference type="EMBL" id="EYC16057.1"/>
    </source>
</evidence>
<reference evidence="3" key="1">
    <citation type="journal article" date="2015" name="Nat. Genet.">
        <title>The genome and transcriptome of the zoonotic hookworm Ancylostoma ceylanicum identify infection-specific gene families.</title>
        <authorList>
            <person name="Schwarz E.M."/>
            <person name="Hu Y."/>
            <person name="Antoshechkin I."/>
            <person name="Miller M.M."/>
            <person name="Sternberg P.W."/>
            <person name="Aroian R.V."/>
        </authorList>
    </citation>
    <scope>NUCLEOTIDE SEQUENCE</scope>
    <source>
        <strain evidence="3">HY135</strain>
    </source>
</reference>
<dbReference type="OrthoDB" id="5832189at2759"/>
<feature type="region of interest" description="Disordered" evidence="1">
    <location>
        <begin position="1"/>
        <end position="26"/>
    </location>
</feature>
<organism evidence="2 3">
    <name type="scientific">Ancylostoma ceylanicum</name>
    <dbReference type="NCBI Taxonomy" id="53326"/>
    <lineage>
        <taxon>Eukaryota</taxon>
        <taxon>Metazoa</taxon>
        <taxon>Ecdysozoa</taxon>
        <taxon>Nematoda</taxon>
        <taxon>Chromadorea</taxon>
        <taxon>Rhabditida</taxon>
        <taxon>Rhabditina</taxon>
        <taxon>Rhabditomorpha</taxon>
        <taxon>Strongyloidea</taxon>
        <taxon>Ancylostomatidae</taxon>
        <taxon>Ancylostomatinae</taxon>
        <taxon>Ancylostoma</taxon>
    </lineage>
</organism>
<feature type="compositionally biased region" description="Polar residues" evidence="1">
    <location>
        <begin position="17"/>
        <end position="26"/>
    </location>
</feature>
<name>A0A016UMK1_9BILA</name>
<comment type="caution">
    <text evidence="2">The sequence shown here is derived from an EMBL/GenBank/DDBJ whole genome shotgun (WGS) entry which is preliminary data.</text>
</comment>
<keyword evidence="3" id="KW-1185">Reference proteome</keyword>
<evidence type="ECO:0000313" key="3">
    <source>
        <dbReference type="Proteomes" id="UP000024635"/>
    </source>
</evidence>
<dbReference type="AlphaFoldDB" id="A0A016UMK1"/>
<dbReference type="Proteomes" id="UP000024635">
    <property type="component" value="Unassembled WGS sequence"/>
</dbReference>
<dbReference type="EMBL" id="JARK01001371">
    <property type="protein sequence ID" value="EYC16057.1"/>
    <property type="molecule type" value="Genomic_DNA"/>
</dbReference>
<evidence type="ECO:0000256" key="1">
    <source>
        <dbReference type="SAM" id="MobiDB-lite"/>
    </source>
</evidence>
<protein>
    <submittedName>
        <fullName evidence="2">Uncharacterized protein</fullName>
    </submittedName>
</protein>
<gene>
    <name evidence="2" type="primary">Acey_s0035.g3121</name>
    <name evidence="2" type="ORF">Y032_0035g3121</name>
</gene>